<sequence length="509" mass="55388">MPQPIFSNHHDQGKGSTPTLAGSNGGAAFLSRHSSASTLNHHEIDDLGRRWDMPEPSYDRAEPPPAHNSDTHAWTNNVGQNFYSNVSERETSPSDTTPYQPSQPSIDQDSINGKDHPLNPEPASASPRSDEQTSIPTQDDERIHQPIEQPVSAPIPAENLGAMPFLFHSILPINPALPFSRHRTWPSGAKDTQPSLPTYREPIPDNSALLEHLYRSRLPINPALKDDIYNHSSKRELFESRLPINPAVQDGFARFVSAPPEFKPSTSAKSKKDSIKISPFVESQLPITPAVENSFARSVSAPLEPVPSTSAIIEEAIQLSPLVESRLPINPAVEDGPVMVVSSLRERYLSTSATVVNNSIEPSPLVESSPPISPAVENGSTRVASSPLESRLPTRECVKKDVIKFSPSLVESRLPINPAVEDGSMKMASSLPEPPAKKAEHEPVGLVSTILESQLPINPTVEDGFVRCVVSPVKSQLPVTQAIDSNSVRLIPSLVESRLPINPASREYL</sequence>
<protein>
    <submittedName>
        <fullName evidence="2">Uncharacterized protein</fullName>
    </submittedName>
</protein>
<keyword evidence="3" id="KW-1185">Reference proteome</keyword>
<accession>A0AAD6GAI0</accession>
<name>A0AAD6GAI0_9EURO</name>
<dbReference type="Proteomes" id="UP001220324">
    <property type="component" value="Unassembled WGS sequence"/>
</dbReference>
<feature type="compositionally biased region" description="Polar residues" evidence="1">
    <location>
        <begin position="378"/>
        <end position="388"/>
    </location>
</feature>
<organism evidence="2 3">
    <name type="scientific">Penicillium frequentans</name>
    <dbReference type="NCBI Taxonomy" id="3151616"/>
    <lineage>
        <taxon>Eukaryota</taxon>
        <taxon>Fungi</taxon>
        <taxon>Dikarya</taxon>
        <taxon>Ascomycota</taxon>
        <taxon>Pezizomycotina</taxon>
        <taxon>Eurotiomycetes</taxon>
        <taxon>Eurotiomycetidae</taxon>
        <taxon>Eurotiales</taxon>
        <taxon>Aspergillaceae</taxon>
        <taxon>Penicillium</taxon>
    </lineage>
</organism>
<feature type="compositionally biased region" description="Polar residues" evidence="1">
    <location>
        <begin position="93"/>
        <end position="111"/>
    </location>
</feature>
<evidence type="ECO:0000256" key="1">
    <source>
        <dbReference type="SAM" id="MobiDB-lite"/>
    </source>
</evidence>
<evidence type="ECO:0000313" key="3">
    <source>
        <dbReference type="Proteomes" id="UP001220324"/>
    </source>
</evidence>
<feature type="region of interest" description="Disordered" evidence="1">
    <location>
        <begin position="362"/>
        <end position="388"/>
    </location>
</feature>
<feature type="compositionally biased region" description="Polar residues" evidence="1">
    <location>
        <begin position="71"/>
        <end position="86"/>
    </location>
</feature>
<gene>
    <name evidence="2" type="ORF">N7494_012358</name>
</gene>
<reference evidence="2 3" key="1">
    <citation type="journal article" date="2023" name="IMA Fungus">
        <title>Comparative genomic study of the Penicillium genus elucidates a diverse pangenome and 15 lateral gene transfer events.</title>
        <authorList>
            <person name="Petersen C."/>
            <person name="Sorensen T."/>
            <person name="Nielsen M.R."/>
            <person name="Sondergaard T.E."/>
            <person name="Sorensen J.L."/>
            <person name="Fitzpatrick D.A."/>
            <person name="Frisvad J.C."/>
            <person name="Nielsen K.L."/>
        </authorList>
    </citation>
    <scope>NUCLEOTIDE SEQUENCE [LARGE SCALE GENOMIC DNA]</scope>
    <source>
        <strain evidence="2 3">IBT 35679</strain>
    </source>
</reference>
<proteinExistence type="predicted"/>
<dbReference type="AlphaFoldDB" id="A0AAD6GAI0"/>
<dbReference type="EMBL" id="JAQIZZ010000008">
    <property type="protein sequence ID" value="KAJ5525708.1"/>
    <property type="molecule type" value="Genomic_DNA"/>
</dbReference>
<evidence type="ECO:0000313" key="2">
    <source>
        <dbReference type="EMBL" id="KAJ5525708.1"/>
    </source>
</evidence>
<feature type="region of interest" description="Disordered" evidence="1">
    <location>
        <begin position="1"/>
        <end position="139"/>
    </location>
</feature>
<feature type="compositionally biased region" description="Basic and acidic residues" evidence="1">
    <location>
        <begin position="40"/>
        <end position="62"/>
    </location>
</feature>
<comment type="caution">
    <text evidence="2">The sequence shown here is derived from an EMBL/GenBank/DDBJ whole genome shotgun (WGS) entry which is preliminary data.</text>
</comment>